<dbReference type="SUPFAM" id="SSF100950">
    <property type="entry name" value="NagB/RpiA/CoA transferase-like"/>
    <property type="match status" value="1"/>
</dbReference>
<dbReference type="EMBL" id="CP002418">
    <property type="protein sequence ID" value="ADU46221.1"/>
    <property type="molecule type" value="Genomic_DNA"/>
</dbReference>
<evidence type="ECO:0000313" key="6">
    <source>
        <dbReference type="EMBL" id="ADU46221.1"/>
    </source>
</evidence>
<dbReference type="GO" id="GO:0046872">
    <property type="term" value="F:metal ion binding"/>
    <property type="evidence" value="ECO:0007669"/>
    <property type="project" value="UniProtKB-KW"/>
</dbReference>
<dbReference type="Proteomes" id="UP000001402">
    <property type="component" value="Chromosome"/>
</dbReference>
<dbReference type="GO" id="GO:0009396">
    <property type="term" value="P:folic acid-containing compound biosynthetic process"/>
    <property type="evidence" value="ECO:0007669"/>
    <property type="project" value="TreeGrafter"/>
</dbReference>
<dbReference type="GO" id="GO:0005524">
    <property type="term" value="F:ATP binding"/>
    <property type="evidence" value="ECO:0007669"/>
    <property type="project" value="UniProtKB-KW"/>
</dbReference>
<keyword evidence="3 4" id="KW-0067">ATP-binding</keyword>
<evidence type="ECO:0000256" key="5">
    <source>
        <dbReference type="RuleBase" id="RU361279"/>
    </source>
</evidence>
<dbReference type="InterPro" id="IPR002698">
    <property type="entry name" value="FTHF_cligase"/>
</dbReference>
<dbReference type="KEGG" id="rpx:Rpdx1_4674"/>
<reference evidence="6" key="1">
    <citation type="submission" date="2010-12" db="EMBL/GenBank/DDBJ databases">
        <title>Complete sequence of Rhodopseudomonas palustris DX-1.</title>
        <authorList>
            <consortium name="US DOE Joint Genome Institute"/>
            <person name="Lucas S."/>
            <person name="Copeland A."/>
            <person name="Lapidus A."/>
            <person name="Cheng J.-F."/>
            <person name="Goodwin L."/>
            <person name="Pitluck S."/>
            <person name="Misra M."/>
            <person name="Chertkov O."/>
            <person name="Detter J.C."/>
            <person name="Han C."/>
            <person name="Tapia R."/>
            <person name="Land M."/>
            <person name="Hauser L."/>
            <person name="Kyrpides N."/>
            <person name="Ivanova N."/>
            <person name="Ovchinnikova G."/>
            <person name="Logan B."/>
            <person name="Oda Y."/>
            <person name="Harwood C."/>
            <person name="Woyke T."/>
        </authorList>
    </citation>
    <scope>NUCLEOTIDE SEQUENCE [LARGE SCALE GENOMIC DNA]</scope>
    <source>
        <strain evidence="6">DX-1</strain>
    </source>
</reference>
<protein>
    <recommendedName>
        <fullName evidence="5">5-formyltetrahydrofolate cyclo-ligase</fullName>
        <ecNumber evidence="5">6.3.3.2</ecNumber>
    </recommendedName>
</protein>
<dbReference type="PIRSF" id="PIRSF006806">
    <property type="entry name" value="FTHF_cligase"/>
    <property type="match status" value="1"/>
</dbReference>
<sequence>MSDLPAASSDAKTALRAAALARRSALSEDDRRAAATAIAARGLPVSLREGAVVVGYAPIRGELDPFPLMRALAAGGARLALPVVARQGTPLTFRAWRDGDGLQRSALGIREPSPDAPEVTPDIVLVPLAAFDASGHRIGYGAGHYDCTLEYLRAQGPVVAIGLAFAMQQIPAVPAAAHDVVLDYVLTEQGLLTFRSR</sequence>
<dbReference type="InterPro" id="IPR024185">
    <property type="entry name" value="FTHF_cligase-like_sf"/>
</dbReference>
<keyword evidence="2 4" id="KW-0547">Nucleotide-binding</keyword>
<evidence type="ECO:0000256" key="2">
    <source>
        <dbReference type="ARBA" id="ARBA00022741"/>
    </source>
</evidence>
<dbReference type="NCBIfam" id="TIGR02727">
    <property type="entry name" value="MTHFS_bact"/>
    <property type="match status" value="1"/>
</dbReference>
<organism evidence="6 7">
    <name type="scientific">Rhodopseudomonas palustris (strain DX-1)</name>
    <dbReference type="NCBI Taxonomy" id="652103"/>
    <lineage>
        <taxon>Bacteria</taxon>
        <taxon>Pseudomonadati</taxon>
        <taxon>Pseudomonadota</taxon>
        <taxon>Alphaproteobacteria</taxon>
        <taxon>Hyphomicrobiales</taxon>
        <taxon>Nitrobacteraceae</taxon>
        <taxon>Rhodopseudomonas</taxon>
    </lineage>
</organism>
<gene>
    <name evidence="6" type="ordered locus">Rpdx1_4674</name>
</gene>
<comment type="similarity">
    <text evidence="1 5">Belongs to the 5-formyltetrahydrofolate cyclo-ligase family.</text>
</comment>
<feature type="binding site" evidence="4">
    <location>
        <begin position="137"/>
        <end position="145"/>
    </location>
    <ligand>
        <name>ATP</name>
        <dbReference type="ChEBI" id="CHEBI:30616"/>
    </ligand>
</feature>
<proteinExistence type="inferred from homology"/>
<feature type="binding site" evidence="4">
    <location>
        <begin position="12"/>
        <end position="16"/>
    </location>
    <ligand>
        <name>ATP</name>
        <dbReference type="ChEBI" id="CHEBI:30616"/>
    </ligand>
</feature>
<dbReference type="Gene3D" id="3.40.50.10420">
    <property type="entry name" value="NagB/RpiA/CoA transferase-like"/>
    <property type="match status" value="1"/>
</dbReference>
<evidence type="ECO:0000313" key="7">
    <source>
        <dbReference type="Proteomes" id="UP000001402"/>
    </source>
</evidence>
<dbReference type="HOGENOM" id="CLU_066245_0_1_5"/>
<feature type="binding site" evidence="4">
    <location>
        <position position="62"/>
    </location>
    <ligand>
        <name>substrate</name>
    </ligand>
</feature>
<dbReference type="GO" id="GO:0030272">
    <property type="term" value="F:5-formyltetrahydrofolate cyclo-ligase activity"/>
    <property type="evidence" value="ECO:0007669"/>
    <property type="project" value="UniProtKB-EC"/>
</dbReference>
<dbReference type="STRING" id="652103.Rpdx1_4674"/>
<keyword evidence="5" id="KW-0460">Magnesium</keyword>
<dbReference type="eggNOG" id="COG0212">
    <property type="taxonomic scope" value="Bacteria"/>
</dbReference>
<dbReference type="BioCyc" id="RPAL652103:RPDX1_RS23115-MONOMER"/>
<dbReference type="OrthoDB" id="9801938at2"/>
<keyword evidence="5" id="KW-0479">Metal-binding</keyword>
<comment type="catalytic activity">
    <reaction evidence="5">
        <text>(6S)-5-formyl-5,6,7,8-tetrahydrofolate + ATP = (6R)-5,10-methenyltetrahydrofolate + ADP + phosphate</text>
        <dbReference type="Rhea" id="RHEA:10488"/>
        <dbReference type="ChEBI" id="CHEBI:30616"/>
        <dbReference type="ChEBI" id="CHEBI:43474"/>
        <dbReference type="ChEBI" id="CHEBI:57455"/>
        <dbReference type="ChEBI" id="CHEBI:57457"/>
        <dbReference type="ChEBI" id="CHEBI:456216"/>
        <dbReference type="EC" id="6.3.3.2"/>
    </reaction>
</comment>
<dbReference type="Pfam" id="PF01812">
    <property type="entry name" value="5-FTHF_cyc-lig"/>
    <property type="match status" value="1"/>
</dbReference>
<dbReference type="AlphaFoldDB" id="E6VD38"/>
<keyword evidence="6" id="KW-0436">Ligase</keyword>
<dbReference type="EC" id="6.3.3.2" evidence="5"/>
<dbReference type="PANTHER" id="PTHR23407:SF1">
    <property type="entry name" value="5-FORMYLTETRAHYDROFOLATE CYCLO-LIGASE"/>
    <property type="match status" value="1"/>
</dbReference>
<evidence type="ECO:0000256" key="3">
    <source>
        <dbReference type="ARBA" id="ARBA00022840"/>
    </source>
</evidence>
<evidence type="ECO:0000256" key="1">
    <source>
        <dbReference type="ARBA" id="ARBA00010638"/>
    </source>
</evidence>
<name>E6VD38_RHOPX</name>
<comment type="cofactor">
    <cofactor evidence="5">
        <name>Mg(2+)</name>
        <dbReference type="ChEBI" id="CHEBI:18420"/>
    </cofactor>
</comment>
<accession>E6VD38</accession>
<dbReference type="GO" id="GO:0035999">
    <property type="term" value="P:tetrahydrofolate interconversion"/>
    <property type="evidence" value="ECO:0007669"/>
    <property type="project" value="TreeGrafter"/>
</dbReference>
<evidence type="ECO:0000256" key="4">
    <source>
        <dbReference type="PIRSR" id="PIRSR006806-1"/>
    </source>
</evidence>
<dbReference type="PANTHER" id="PTHR23407">
    <property type="entry name" value="ATPASE INHIBITOR/5-FORMYLTETRAHYDROFOLATE CYCLO-LIGASE"/>
    <property type="match status" value="1"/>
</dbReference>
<dbReference type="InterPro" id="IPR037171">
    <property type="entry name" value="NagB/RpiA_transferase-like"/>
</dbReference>